<dbReference type="EMBL" id="JBIAQY010000012">
    <property type="protein sequence ID" value="MFF3572226.1"/>
    <property type="molecule type" value="Genomic_DNA"/>
</dbReference>
<name>A0ABW6SAN0_9NOCA</name>
<accession>A0ABW6SAN0</accession>
<feature type="compositionally biased region" description="Low complexity" evidence="1">
    <location>
        <begin position="157"/>
        <end position="168"/>
    </location>
</feature>
<feature type="region of interest" description="Disordered" evidence="1">
    <location>
        <begin position="144"/>
        <end position="168"/>
    </location>
</feature>
<dbReference type="InterPro" id="IPR046036">
    <property type="entry name" value="DUF5994"/>
</dbReference>
<dbReference type="RefSeq" id="WP_387405899.1">
    <property type="nucleotide sequence ID" value="NZ_JBIAQY010000012.1"/>
</dbReference>
<comment type="caution">
    <text evidence="2">The sequence shown here is derived from an EMBL/GenBank/DDBJ whole genome shotgun (WGS) entry which is preliminary data.</text>
</comment>
<feature type="compositionally biased region" description="Basic residues" evidence="1">
    <location>
        <begin position="147"/>
        <end position="156"/>
    </location>
</feature>
<keyword evidence="3" id="KW-1185">Reference proteome</keyword>
<evidence type="ECO:0000256" key="1">
    <source>
        <dbReference type="SAM" id="MobiDB-lite"/>
    </source>
</evidence>
<dbReference type="Proteomes" id="UP001601992">
    <property type="component" value="Unassembled WGS sequence"/>
</dbReference>
<gene>
    <name evidence="2" type="ORF">ACFYXQ_31045</name>
</gene>
<organism evidence="2 3">
    <name type="scientific">Nocardia jiangxiensis</name>
    <dbReference type="NCBI Taxonomy" id="282685"/>
    <lineage>
        <taxon>Bacteria</taxon>
        <taxon>Bacillati</taxon>
        <taxon>Actinomycetota</taxon>
        <taxon>Actinomycetes</taxon>
        <taxon>Mycobacteriales</taxon>
        <taxon>Nocardiaceae</taxon>
        <taxon>Nocardia</taxon>
    </lineage>
</organism>
<proteinExistence type="predicted"/>
<protein>
    <submittedName>
        <fullName evidence="2">DUF5994 family protein</fullName>
    </submittedName>
</protein>
<dbReference type="Pfam" id="PF19457">
    <property type="entry name" value="DUF5994"/>
    <property type="match status" value="1"/>
</dbReference>
<reference evidence="2 3" key="1">
    <citation type="submission" date="2024-10" db="EMBL/GenBank/DDBJ databases">
        <title>The Natural Products Discovery Center: Release of the First 8490 Sequenced Strains for Exploring Actinobacteria Biosynthetic Diversity.</title>
        <authorList>
            <person name="Kalkreuter E."/>
            <person name="Kautsar S.A."/>
            <person name="Yang D."/>
            <person name="Bader C.D."/>
            <person name="Teijaro C.N."/>
            <person name="Fluegel L."/>
            <person name="Davis C.M."/>
            <person name="Simpson J.R."/>
            <person name="Lauterbach L."/>
            <person name="Steele A.D."/>
            <person name="Gui C."/>
            <person name="Meng S."/>
            <person name="Li G."/>
            <person name="Viehrig K."/>
            <person name="Ye F."/>
            <person name="Su P."/>
            <person name="Kiefer A.F."/>
            <person name="Nichols A."/>
            <person name="Cepeda A.J."/>
            <person name="Yan W."/>
            <person name="Fan B."/>
            <person name="Jiang Y."/>
            <person name="Adhikari A."/>
            <person name="Zheng C.-J."/>
            <person name="Schuster L."/>
            <person name="Cowan T.M."/>
            <person name="Smanski M.J."/>
            <person name="Chevrette M.G."/>
            <person name="De Carvalho L.P.S."/>
            <person name="Shen B."/>
        </authorList>
    </citation>
    <scope>NUCLEOTIDE SEQUENCE [LARGE SCALE GENOMIC DNA]</scope>
    <source>
        <strain evidence="2 3">NPDC002593</strain>
    </source>
</reference>
<sequence length="168" mass="18400">MTQQPHVTNAGRQASPSRSLRLELDSAGVGDVDGAWWPHSRDLVAELTDLLSVLRPGLGPIRRVIYHLDEWSAAPRELDSPGRRVRLDGYRHRPARTLDVIGRDIGATLTLRIITPVADVDMTAAQQHWDSERGRGADAAAWLRARSAARRGRRAGSPRAGSPGHASR</sequence>
<evidence type="ECO:0000313" key="3">
    <source>
        <dbReference type="Proteomes" id="UP001601992"/>
    </source>
</evidence>
<evidence type="ECO:0000313" key="2">
    <source>
        <dbReference type="EMBL" id="MFF3572226.1"/>
    </source>
</evidence>